<dbReference type="Proteomes" id="UP001195483">
    <property type="component" value="Unassembled WGS sequence"/>
</dbReference>
<reference evidence="1" key="1">
    <citation type="journal article" date="2021" name="Genome Biol. Evol.">
        <title>A High-Quality Reference Genome for a Parasitic Bivalve with Doubly Uniparental Inheritance (Bivalvia: Unionida).</title>
        <authorList>
            <person name="Smith C.H."/>
        </authorList>
    </citation>
    <scope>NUCLEOTIDE SEQUENCE</scope>
    <source>
        <strain evidence="1">CHS0354</strain>
    </source>
</reference>
<reference evidence="1" key="3">
    <citation type="submission" date="2023-05" db="EMBL/GenBank/DDBJ databases">
        <authorList>
            <person name="Smith C.H."/>
        </authorList>
    </citation>
    <scope>NUCLEOTIDE SEQUENCE</scope>
    <source>
        <strain evidence="1">CHS0354</strain>
        <tissue evidence="1">Mantle</tissue>
    </source>
</reference>
<proteinExistence type="predicted"/>
<comment type="caution">
    <text evidence="1">The sequence shown here is derived from an EMBL/GenBank/DDBJ whole genome shotgun (WGS) entry which is preliminary data.</text>
</comment>
<reference evidence="1" key="2">
    <citation type="journal article" date="2021" name="Genome Biol. Evol.">
        <title>Developing a high-quality reference genome for a parasitic bivalve with doubly uniparental inheritance (Bivalvia: Unionida).</title>
        <authorList>
            <person name="Smith C.H."/>
        </authorList>
    </citation>
    <scope>NUCLEOTIDE SEQUENCE</scope>
    <source>
        <strain evidence="1">CHS0354</strain>
        <tissue evidence="1">Mantle</tissue>
    </source>
</reference>
<gene>
    <name evidence="1" type="ORF">CHS0354_018760</name>
</gene>
<dbReference type="EMBL" id="JAEAOA010001148">
    <property type="protein sequence ID" value="KAK3602896.1"/>
    <property type="molecule type" value="Genomic_DNA"/>
</dbReference>
<sequence>MPKLELTTRHGPPVPALLDGARSTISVYPTPAVCNQNTVTDTALDDIPDLPVMDKLYTPPTIDELGKPISYLVCETIPGTDGI</sequence>
<evidence type="ECO:0000313" key="1">
    <source>
        <dbReference type="EMBL" id="KAK3602896.1"/>
    </source>
</evidence>
<accession>A0AAE0W644</accession>
<organism evidence="1 2">
    <name type="scientific">Potamilus streckersoni</name>
    <dbReference type="NCBI Taxonomy" id="2493646"/>
    <lineage>
        <taxon>Eukaryota</taxon>
        <taxon>Metazoa</taxon>
        <taxon>Spiralia</taxon>
        <taxon>Lophotrochozoa</taxon>
        <taxon>Mollusca</taxon>
        <taxon>Bivalvia</taxon>
        <taxon>Autobranchia</taxon>
        <taxon>Heteroconchia</taxon>
        <taxon>Palaeoheterodonta</taxon>
        <taxon>Unionida</taxon>
        <taxon>Unionoidea</taxon>
        <taxon>Unionidae</taxon>
        <taxon>Ambleminae</taxon>
        <taxon>Lampsilini</taxon>
        <taxon>Potamilus</taxon>
    </lineage>
</organism>
<keyword evidence="2" id="KW-1185">Reference proteome</keyword>
<name>A0AAE0W644_9BIVA</name>
<protein>
    <submittedName>
        <fullName evidence="1">Uncharacterized protein</fullName>
    </submittedName>
</protein>
<evidence type="ECO:0000313" key="2">
    <source>
        <dbReference type="Proteomes" id="UP001195483"/>
    </source>
</evidence>
<dbReference type="AlphaFoldDB" id="A0AAE0W644"/>